<dbReference type="InterPro" id="IPR027417">
    <property type="entry name" value="P-loop_NTPase"/>
</dbReference>
<name>A0A6A6WFC0_9PEZI</name>
<dbReference type="Proteomes" id="UP000799437">
    <property type="component" value="Unassembled WGS sequence"/>
</dbReference>
<dbReference type="SUPFAM" id="SSF52540">
    <property type="entry name" value="P-loop containing nucleoside triphosphate hydrolases"/>
    <property type="match status" value="1"/>
</dbReference>
<evidence type="ECO:0008006" key="4">
    <source>
        <dbReference type="Google" id="ProtNLM"/>
    </source>
</evidence>
<dbReference type="OrthoDB" id="2316594at2759"/>
<feature type="compositionally biased region" description="Basic and acidic residues" evidence="1">
    <location>
        <begin position="69"/>
        <end position="92"/>
    </location>
</feature>
<accession>A0A6A6WFC0</accession>
<sequence>MFGAKFTTGPVGQTRLISDDSKDSQTPGFSSTFNLADFNFSPQVPSDTSADMPKKNKNSQFSNASQGPEMKKHELNSTEREGRGLKGSVEDGLKDLTNSVSDIKLTVEKPSSKTEGDLLVSARAFINRSVGAASFNGRAQQIRMTPLLTWDGKLAQEKHTGFYTFDQISLLGYKTRDCLPSPAGNSNDPTEEELIEPIFLNTETPWSAFICGSQGSGKSHALSVLLENCLYEDRSIGRLPRPLSAVVFHYDNQSRGSVCEAAYLASLGIPVRVLASETNYATLKAAYGKIPGAKANLTVQEFVLRPEDLNTARLQTLMAFGEKNGHLPLYMTKVNQVLRVMARVHKDGGMLTLLRYQKFKRDLAALDLSDTQRGPLDLRVSLLEDYMKLNPPKNSGGPYLPLFTARPGELTIVDLSTPLLDQAAACSLFNICLELFLEADNGVAKIVGLDEAHKYMGPTDASAVFTNTLLHAVRLQRHAGVRMVISTQEPTVSPKLLDLCSMTFVHRFSSPDWFGVLSGHIAGLAKKPGEEGARDGRDLFQEIVELKVGESYLFAPTAVLDVCDGNAIALGAKGVRIKTRMRLSADGGVSRLAGE</sequence>
<feature type="region of interest" description="Disordered" evidence="1">
    <location>
        <begin position="1"/>
        <end position="92"/>
    </location>
</feature>
<dbReference type="AlphaFoldDB" id="A0A6A6WFC0"/>
<feature type="compositionally biased region" description="Polar residues" evidence="1">
    <location>
        <begin position="24"/>
        <end position="49"/>
    </location>
</feature>
<keyword evidence="3" id="KW-1185">Reference proteome</keyword>
<organism evidence="2 3">
    <name type="scientific">Pseudovirgaria hyperparasitica</name>
    <dbReference type="NCBI Taxonomy" id="470096"/>
    <lineage>
        <taxon>Eukaryota</taxon>
        <taxon>Fungi</taxon>
        <taxon>Dikarya</taxon>
        <taxon>Ascomycota</taxon>
        <taxon>Pezizomycotina</taxon>
        <taxon>Dothideomycetes</taxon>
        <taxon>Dothideomycetes incertae sedis</taxon>
        <taxon>Acrospermales</taxon>
        <taxon>Acrospermaceae</taxon>
        <taxon>Pseudovirgaria</taxon>
    </lineage>
</organism>
<gene>
    <name evidence="2" type="ORF">EJ05DRAFT_508831</name>
</gene>
<reference evidence="2" key="1">
    <citation type="journal article" date="2020" name="Stud. Mycol.">
        <title>101 Dothideomycetes genomes: a test case for predicting lifestyles and emergence of pathogens.</title>
        <authorList>
            <person name="Haridas S."/>
            <person name="Albert R."/>
            <person name="Binder M."/>
            <person name="Bloem J."/>
            <person name="Labutti K."/>
            <person name="Salamov A."/>
            <person name="Andreopoulos B."/>
            <person name="Baker S."/>
            <person name="Barry K."/>
            <person name="Bills G."/>
            <person name="Bluhm B."/>
            <person name="Cannon C."/>
            <person name="Castanera R."/>
            <person name="Culley D."/>
            <person name="Daum C."/>
            <person name="Ezra D."/>
            <person name="Gonzalez J."/>
            <person name="Henrissat B."/>
            <person name="Kuo A."/>
            <person name="Liang C."/>
            <person name="Lipzen A."/>
            <person name="Lutzoni F."/>
            <person name="Magnuson J."/>
            <person name="Mondo S."/>
            <person name="Nolan M."/>
            <person name="Ohm R."/>
            <person name="Pangilinan J."/>
            <person name="Park H.-J."/>
            <person name="Ramirez L."/>
            <person name="Alfaro M."/>
            <person name="Sun H."/>
            <person name="Tritt A."/>
            <person name="Yoshinaga Y."/>
            <person name="Zwiers L.-H."/>
            <person name="Turgeon B."/>
            <person name="Goodwin S."/>
            <person name="Spatafora J."/>
            <person name="Crous P."/>
            <person name="Grigoriev I."/>
        </authorList>
    </citation>
    <scope>NUCLEOTIDE SEQUENCE</scope>
    <source>
        <strain evidence="2">CBS 121739</strain>
    </source>
</reference>
<dbReference type="Gene3D" id="3.40.50.300">
    <property type="entry name" value="P-loop containing nucleotide triphosphate hydrolases"/>
    <property type="match status" value="1"/>
</dbReference>
<evidence type="ECO:0000313" key="2">
    <source>
        <dbReference type="EMBL" id="KAF2760277.1"/>
    </source>
</evidence>
<dbReference type="GeneID" id="54489096"/>
<evidence type="ECO:0000256" key="1">
    <source>
        <dbReference type="SAM" id="MobiDB-lite"/>
    </source>
</evidence>
<protein>
    <recommendedName>
        <fullName evidence="4">P-loop containing nucleoside triphosphate hydrolase protein</fullName>
    </recommendedName>
</protein>
<dbReference type="EMBL" id="ML996568">
    <property type="protein sequence ID" value="KAF2760277.1"/>
    <property type="molecule type" value="Genomic_DNA"/>
</dbReference>
<evidence type="ECO:0000313" key="3">
    <source>
        <dbReference type="Proteomes" id="UP000799437"/>
    </source>
</evidence>
<dbReference type="RefSeq" id="XP_033602728.1">
    <property type="nucleotide sequence ID" value="XM_033748042.1"/>
</dbReference>
<proteinExistence type="predicted"/>